<keyword evidence="14" id="KW-1185">Reference proteome</keyword>
<feature type="active site" description="Cysteine sulfenic acid (-SOH) intermediate; for peroxidase activity" evidence="10">
    <location>
        <position position="69"/>
    </location>
</feature>
<dbReference type="GO" id="GO:0033554">
    <property type="term" value="P:cellular response to stress"/>
    <property type="evidence" value="ECO:0007669"/>
    <property type="project" value="TreeGrafter"/>
</dbReference>
<dbReference type="InterPro" id="IPR050217">
    <property type="entry name" value="Peroxiredoxin"/>
</dbReference>
<gene>
    <name evidence="13" type="ORF">AMSG_01333</name>
</gene>
<dbReference type="Gene3D" id="3.40.30.10">
    <property type="entry name" value="Glutaredoxin"/>
    <property type="match status" value="1"/>
</dbReference>
<dbReference type="SUPFAM" id="SSF52833">
    <property type="entry name" value="Thioredoxin-like"/>
    <property type="match status" value="1"/>
</dbReference>
<keyword evidence="7 9" id="KW-0676">Redox-active center</keyword>
<dbReference type="STRING" id="461836.A0A0L0DMU0"/>
<proteinExistence type="inferred from homology"/>
<evidence type="ECO:0000256" key="10">
    <source>
        <dbReference type="PIRSR" id="PIRSR000239-1"/>
    </source>
</evidence>
<dbReference type="InterPro" id="IPR019479">
    <property type="entry name" value="Peroxiredoxin_C"/>
</dbReference>
<dbReference type="InterPro" id="IPR013766">
    <property type="entry name" value="Thioredoxin_domain"/>
</dbReference>
<dbReference type="GO" id="GO:0008379">
    <property type="term" value="F:thioredoxin peroxidase activity"/>
    <property type="evidence" value="ECO:0007669"/>
    <property type="project" value="TreeGrafter"/>
</dbReference>
<evidence type="ECO:0000256" key="7">
    <source>
        <dbReference type="ARBA" id="ARBA00023284"/>
    </source>
</evidence>
<name>A0A0L0DMU0_THETB</name>
<dbReference type="Pfam" id="PF10417">
    <property type="entry name" value="1-cysPrx_C"/>
    <property type="match status" value="1"/>
</dbReference>
<dbReference type="PROSITE" id="PS51352">
    <property type="entry name" value="THIOREDOXIN_2"/>
    <property type="match status" value="1"/>
</dbReference>
<feature type="chain" id="PRO_5005537663" description="thioredoxin-dependent peroxiredoxin" evidence="11">
    <location>
        <begin position="23"/>
        <end position="225"/>
    </location>
</feature>
<evidence type="ECO:0000256" key="4">
    <source>
        <dbReference type="ARBA" id="ARBA00022862"/>
    </source>
</evidence>
<evidence type="ECO:0000256" key="3">
    <source>
        <dbReference type="ARBA" id="ARBA00022559"/>
    </source>
</evidence>
<comment type="function">
    <text evidence="9">Thiol-specific peroxidase that catalyzes the reduction of hydrogen peroxide and organic hydroperoxides to water and alcohols, respectively.</text>
</comment>
<evidence type="ECO:0000256" key="11">
    <source>
        <dbReference type="SAM" id="SignalP"/>
    </source>
</evidence>
<dbReference type="FunFam" id="3.40.30.10:FF:000003">
    <property type="entry name" value="Peroxiredoxin 1"/>
    <property type="match status" value="1"/>
</dbReference>
<dbReference type="InterPro" id="IPR000866">
    <property type="entry name" value="AhpC/TSA"/>
</dbReference>
<comment type="catalytic activity">
    <reaction evidence="8">
        <text>a hydroperoxide + [thioredoxin]-dithiol = an alcohol + [thioredoxin]-disulfide + H2O</text>
        <dbReference type="Rhea" id="RHEA:62620"/>
        <dbReference type="Rhea" id="RHEA-COMP:10698"/>
        <dbReference type="Rhea" id="RHEA-COMP:10700"/>
        <dbReference type="ChEBI" id="CHEBI:15377"/>
        <dbReference type="ChEBI" id="CHEBI:29950"/>
        <dbReference type="ChEBI" id="CHEBI:30879"/>
        <dbReference type="ChEBI" id="CHEBI:35924"/>
        <dbReference type="ChEBI" id="CHEBI:50058"/>
        <dbReference type="EC" id="1.11.1.24"/>
    </reaction>
</comment>
<accession>A0A0L0DMU0</accession>
<dbReference type="PANTHER" id="PTHR10681:SF128">
    <property type="entry name" value="THIOREDOXIN-DEPENDENT PEROXIDE REDUCTASE, MITOCHONDRIAL"/>
    <property type="match status" value="1"/>
</dbReference>
<dbReference type="PANTHER" id="PTHR10681">
    <property type="entry name" value="THIOREDOXIN PEROXIDASE"/>
    <property type="match status" value="1"/>
</dbReference>
<evidence type="ECO:0000313" key="14">
    <source>
        <dbReference type="Proteomes" id="UP000054408"/>
    </source>
</evidence>
<dbReference type="eggNOG" id="KOG0852">
    <property type="taxonomic scope" value="Eukaryota"/>
</dbReference>
<evidence type="ECO:0000259" key="12">
    <source>
        <dbReference type="PROSITE" id="PS51352"/>
    </source>
</evidence>
<evidence type="ECO:0000256" key="8">
    <source>
        <dbReference type="ARBA" id="ARBA00049091"/>
    </source>
</evidence>
<keyword evidence="4 9" id="KW-0049">Antioxidant</keyword>
<keyword evidence="6" id="KW-1015">Disulfide bond</keyword>
<dbReference type="Pfam" id="PF00578">
    <property type="entry name" value="AhpC-TSA"/>
    <property type="match status" value="1"/>
</dbReference>
<dbReference type="AlphaFoldDB" id="A0A0L0DMU0"/>
<dbReference type="EMBL" id="GL349437">
    <property type="protein sequence ID" value="KNC53624.1"/>
    <property type="molecule type" value="Genomic_DNA"/>
</dbReference>
<dbReference type="OrthoDB" id="10259030at2759"/>
<feature type="domain" description="Thioredoxin" evidence="12">
    <location>
        <begin position="24"/>
        <end position="185"/>
    </location>
</feature>
<feature type="signal peptide" evidence="11">
    <location>
        <begin position="1"/>
        <end position="22"/>
    </location>
</feature>
<organism evidence="13 14">
    <name type="scientific">Thecamonas trahens ATCC 50062</name>
    <dbReference type="NCBI Taxonomy" id="461836"/>
    <lineage>
        <taxon>Eukaryota</taxon>
        <taxon>Apusozoa</taxon>
        <taxon>Apusomonadida</taxon>
        <taxon>Apusomonadidae</taxon>
        <taxon>Thecamonas</taxon>
    </lineage>
</organism>
<reference evidence="13 14" key="1">
    <citation type="submission" date="2010-05" db="EMBL/GenBank/DDBJ databases">
        <title>The Genome Sequence of Thecamonas trahens ATCC 50062.</title>
        <authorList>
            <consortium name="The Broad Institute Genome Sequencing Platform"/>
            <person name="Russ C."/>
            <person name="Cuomo C."/>
            <person name="Shea T."/>
            <person name="Young S.K."/>
            <person name="Zeng Q."/>
            <person name="Koehrsen M."/>
            <person name="Haas B."/>
            <person name="Borodovsky M."/>
            <person name="Guigo R."/>
            <person name="Alvarado L."/>
            <person name="Berlin A."/>
            <person name="Bochicchio J."/>
            <person name="Borenstein D."/>
            <person name="Chapman S."/>
            <person name="Chen Z."/>
            <person name="Freedman E."/>
            <person name="Gellesch M."/>
            <person name="Goldberg J."/>
            <person name="Griggs A."/>
            <person name="Gujja S."/>
            <person name="Heilman E."/>
            <person name="Heiman D."/>
            <person name="Hepburn T."/>
            <person name="Howarth C."/>
            <person name="Jen D."/>
            <person name="Larson L."/>
            <person name="Mehta T."/>
            <person name="Park D."/>
            <person name="Pearson M."/>
            <person name="Roberts A."/>
            <person name="Saif S."/>
            <person name="Shenoy N."/>
            <person name="Sisk P."/>
            <person name="Stolte C."/>
            <person name="Sykes S."/>
            <person name="Thomson T."/>
            <person name="Walk T."/>
            <person name="White J."/>
            <person name="Yandava C."/>
            <person name="Burger G."/>
            <person name="Gray M.W."/>
            <person name="Holland P.W.H."/>
            <person name="King N."/>
            <person name="Lang F.B.F."/>
            <person name="Roger A.J."/>
            <person name="Ruiz-Trillo I."/>
            <person name="Lander E."/>
            <person name="Nusbaum C."/>
        </authorList>
    </citation>
    <scope>NUCLEOTIDE SEQUENCE [LARGE SCALE GENOMIC DNA]</scope>
    <source>
        <strain evidence="13 14">ATCC 50062</strain>
    </source>
</reference>
<evidence type="ECO:0000256" key="1">
    <source>
        <dbReference type="ARBA" id="ARBA00009796"/>
    </source>
</evidence>
<dbReference type="GO" id="GO:0045454">
    <property type="term" value="P:cell redox homeostasis"/>
    <property type="evidence" value="ECO:0007669"/>
    <property type="project" value="TreeGrafter"/>
</dbReference>
<dbReference type="Proteomes" id="UP000054408">
    <property type="component" value="Unassembled WGS sequence"/>
</dbReference>
<evidence type="ECO:0000256" key="6">
    <source>
        <dbReference type="ARBA" id="ARBA00023157"/>
    </source>
</evidence>
<evidence type="ECO:0000313" key="13">
    <source>
        <dbReference type="EMBL" id="KNC53624.1"/>
    </source>
</evidence>
<dbReference type="InterPro" id="IPR024706">
    <property type="entry name" value="Peroxiredoxin_AhpC-typ"/>
</dbReference>
<protein>
    <recommendedName>
        <fullName evidence="2">thioredoxin-dependent peroxiredoxin</fullName>
        <ecNumber evidence="2">1.11.1.24</ecNumber>
    </recommendedName>
</protein>
<dbReference type="EC" id="1.11.1.24" evidence="2"/>
<dbReference type="GO" id="GO:0042744">
    <property type="term" value="P:hydrogen peroxide catabolic process"/>
    <property type="evidence" value="ECO:0007669"/>
    <property type="project" value="TreeGrafter"/>
</dbReference>
<dbReference type="InterPro" id="IPR036249">
    <property type="entry name" value="Thioredoxin-like_sf"/>
</dbReference>
<evidence type="ECO:0000256" key="5">
    <source>
        <dbReference type="ARBA" id="ARBA00023002"/>
    </source>
</evidence>
<dbReference type="OMA" id="YSHHAWC"/>
<dbReference type="PIRSF" id="PIRSF000239">
    <property type="entry name" value="AHPC"/>
    <property type="match status" value="1"/>
</dbReference>
<keyword evidence="3 9" id="KW-0575">Peroxidase</keyword>
<dbReference type="GeneID" id="25561088"/>
<dbReference type="RefSeq" id="XP_013761941.1">
    <property type="nucleotide sequence ID" value="XM_013906487.1"/>
</dbReference>
<dbReference type="CDD" id="cd03015">
    <property type="entry name" value="PRX_Typ2cys"/>
    <property type="match status" value="1"/>
</dbReference>
<dbReference type="GO" id="GO:0005829">
    <property type="term" value="C:cytosol"/>
    <property type="evidence" value="ECO:0007669"/>
    <property type="project" value="TreeGrafter"/>
</dbReference>
<keyword evidence="11" id="KW-0732">Signal</keyword>
<comment type="similarity">
    <text evidence="1">Belongs to the peroxiredoxin family. AhpC/Prx1 subfamily.</text>
</comment>
<keyword evidence="5 9" id="KW-0560">Oxidoreductase</keyword>
<evidence type="ECO:0000256" key="2">
    <source>
        <dbReference type="ARBA" id="ARBA00013017"/>
    </source>
</evidence>
<evidence type="ECO:0000256" key="9">
    <source>
        <dbReference type="PIRNR" id="PIRNR000239"/>
    </source>
</evidence>
<sequence>MKVVIAVAVACVLALAFGGAVAQPRVQTPAPLFEADAVLNKEFVRVSLDDYKGKWVVLFFYPLDFTFVCPSEIIAFSDAYKEFEALNTAVLAASVDSKFTHLAWLKTKRTEGGLGDIAFPIISDLEKKIADKYGVLITEGEDAGVALRGLFIIDPEGILRQITINDLPVGRSVHETLRVLKAFQFVHKAGDNTVCPANWQEGARTMKADPEDCKEYFRAVFEDTE</sequence>
<dbReference type="GO" id="GO:0006979">
    <property type="term" value="P:response to oxidative stress"/>
    <property type="evidence" value="ECO:0007669"/>
    <property type="project" value="TreeGrafter"/>
</dbReference>